<proteinExistence type="predicted"/>
<sequence length="353" mass="37615">MVNVLFVLALALVGGGFYSIYWGIPLIVMERGWTWIIAGSMFASSGFIVFALALIVRALHRLPDHLEAAHPELVPDVEAVAAAAPRTALRPALPDLPGQAPKAPSVPPLVPLKDDEADGVSKPAGEKAPERAVPVRAERDTPIVPPAGRDGAVEPLDERDTRITVSETMAPPPRVPLPLGSRPAQPDEAARTSRIGALFGRVRDRAAPPVPPILPEPAEATADVPIRTERPGPLRPERPDPLRPEPAEPPRPEWPERPEPLRAERPEPRPPAPEPAEEPLEEALDEPVDEPASTPASEAAQAASPTVVGTYTAGSTLYVMYSDGSIEAETATGVLRFASLDALKEHVSKGEMS</sequence>
<feature type="compositionally biased region" description="Basic and acidic residues" evidence="1">
    <location>
        <begin position="226"/>
        <end position="268"/>
    </location>
</feature>
<evidence type="ECO:0000313" key="4">
    <source>
        <dbReference type="Proteomes" id="UP000637002"/>
    </source>
</evidence>
<keyword evidence="2" id="KW-0472">Membrane</keyword>
<feature type="region of interest" description="Disordered" evidence="1">
    <location>
        <begin position="91"/>
        <end position="135"/>
    </location>
</feature>
<comment type="caution">
    <text evidence="3">The sequence shown here is derived from an EMBL/GenBank/DDBJ whole genome shotgun (WGS) entry which is preliminary data.</text>
</comment>
<keyword evidence="2" id="KW-0812">Transmembrane</keyword>
<feature type="compositionally biased region" description="Low complexity" evidence="1">
    <location>
        <begin position="290"/>
        <end position="306"/>
    </location>
</feature>
<feature type="transmembrane region" description="Helical" evidence="2">
    <location>
        <begin position="35"/>
        <end position="56"/>
    </location>
</feature>
<feature type="compositionally biased region" description="Acidic residues" evidence="1">
    <location>
        <begin position="275"/>
        <end position="289"/>
    </location>
</feature>
<dbReference type="Proteomes" id="UP000637002">
    <property type="component" value="Unassembled WGS sequence"/>
</dbReference>
<name>A0A916UIB8_9HYPH</name>
<reference evidence="3" key="2">
    <citation type="submission" date="2020-09" db="EMBL/GenBank/DDBJ databases">
        <authorList>
            <person name="Sun Q."/>
            <person name="Zhou Y."/>
        </authorList>
    </citation>
    <scope>NUCLEOTIDE SEQUENCE</scope>
    <source>
        <strain evidence="3">CGMCC 1.12919</strain>
    </source>
</reference>
<keyword evidence="2" id="KW-1133">Transmembrane helix</keyword>
<feature type="region of interest" description="Disordered" evidence="1">
    <location>
        <begin position="165"/>
        <end position="308"/>
    </location>
</feature>
<reference evidence="3" key="1">
    <citation type="journal article" date="2014" name="Int. J. Syst. Evol. Microbiol.">
        <title>Complete genome sequence of Corynebacterium casei LMG S-19264T (=DSM 44701T), isolated from a smear-ripened cheese.</title>
        <authorList>
            <consortium name="US DOE Joint Genome Institute (JGI-PGF)"/>
            <person name="Walter F."/>
            <person name="Albersmeier A."/>
            <person name="Kalinowski J."/>
            <person name="Ruckert C."/>
        </authorList>
    </citation>
    <scope>NUCLEOTIDE SEQUENCE</scope>
    <source>
        <strain evidence="3">CGMCC 1.12919</strain>
    </source>
</reference>
<evidence type="ECO:0000313" key="3">
    <source>
        <dbReference type="EMBL" id="GGC73764.1"/>
    </source>
</evidence>
<protein>
    <recommendedName>
        <fullName evidence="5">DUF308 domain-containing protein</fullName>
    </recommendedName>
</protein>
<gene>
    <name evidence="3" type="ORF">GCM10010994_35180</name>
</gene>
<accession>A0A916UIB8</accession>
<evidence type="ECO:0008006" key="5">
    <source>
        <dbReference type="Google" id="ProtNLM"/>
    </source>
</evidence>
<organism evidence="3 4">
    <name type="scientific">Chelatococcus reniformis</name>
    <dbReference type="NCBI Taxonomy" id="1494448"/>
    <lineage>
        <taxon>Bacteria</taxon>
        <taxon>Pseudomonadati</taxon>
        <taxon>Pseudomonadota</taxon>
        <taxon>Alphaproteobacteria</taxon>
        <taxon>Hyphomicrobiales</taxon>
        <taxon>Chelatococcaceae</taxon>
        <taxon>Chelatococcus</taxon>
    </lineage>
</organism>
<dbReference type="AlphaFoldDB" id="A0A916UIB8"/>
<evidence type="ECO:0000256" key="2">
    <source>
        <dbReference type="SAM" id="Phobius"/>
    </source>
</evidence>
<evidence type="ECO:0000256" key="1">
    <source>
        <dbReference type="SAM" id="MobiDB-lite"/>
    </source>
</evidence>
<dbReference type="RefSeq" id="WP_188610488.1">
    <property type="nucleotide sequence ID" value="NZ_BMGG01000006.1"/>
</dbReference>
<dbReference type="EMBL" id="BMGG01000006">
    <property type="protein sequence ID" value="GGC73764.1"/>
    <property type="molecule type" value="Genomic_DNA"/>
</dbReference>
<keyword evidence="4" id="KW-1185">Reference proteome</keyword>